<protein>
    <recommendedName>
        <fullName evidence="3">Peptidylprolyl isomerase</fullName>
    </recommendedName>
</protein>
<sequence length="65" mass="6951">MLEEVKSVGQLRIGKKIRCHYKAISNTLGTFSGLGKGTSGFISPTTSSAAPNGDFYFSVKIQTHS</sequence>
<proteinExistence type="predicted"/>
<evidence type="ECO:0008006" key="3">
    <source>
        <dbReference type="Google" id="ProtNLM"/>
    </source>
</evidence>
<evidence type="ECO:0000313" key="1">
    <source>
        <dbReference type="EMBL" id="CAH8246258.1"/>
    </source>
</evidence>
<name>A0ABM9G3H6_9BACL</name>
<dbReference type="EMBL" id="CALYLO010000004">
    <property type="protein sequence ID" value="CAH8246258.1"/>
    <property type="molecule type" value="Genomic_DNA"/>
</dbReference>
<reference evidence="1" key="1">
    <citation type="submission" date="2022-06" db="EMBL/GenBank/DDBJ databases">
        <authorList>
            <person name="Dietemann V."/>
            <person name="Ory F."/>
            <person name="Dainat B."/>
            <person name="Oberhansli S."/>
        </authorList>
    </citation>
    <scope>NUCLEOTIDE SEQUENCE</scope>
    <source>
        <strain evidence="1">Ena-SAMPLE-TAB-26-04-2022-14:26:32:270-5432</strain>
    </source>
</reference>
<evidence type="ECO:0000313" key="2">
    <source>
        <dbReference type="Proteomes" id="UP001154322"/>
    </source>
</evidence>
<comment type="caution">
    <text evidence="1">The sequence shown here is derived from an EMBL/GenBank/DDBJ whole genome shotgun (WGS) entry which is preliminary data.</text>
</comment>
<dbReference type="Proteomes" id="UP001154322">
    <property type="component" value="Unassembled WGS sequence"/>
</dbReference>
<organism evidence="1 2">
    <name type="scientific">Paenibacillus melissococcoides</name>
    <dbReference type="NCBI Taxonomy" id="2912268"/>
    <lineage>
        <taxon>Bacteria</taxon>
        <taxon>Bacillati</taxon>
        <taxon>Bacillota</taxon>
        <taxon>Bacilli</taxon>
        <taxon>Bacillales</taxon>
        <taxon>Paenibacillaceae</taxon>
        <taxon>Paenibacillus</taxon>
    </lineage>
</organism>
<accession>A0ABM9G3H6</accession>
<gene>
    <name evidence="1" type="ORF">WJ0W_003493</name>
</gene>
<keyword evidence="2" id="KW-1185">Reference proteome</keyword>
<dbReference type="RefSeq" id="WP_213430153.1">
    <property type="nucleotide sequence ID" value="NZ_AP031286.1"/>
</dbReference>